<dbReference type="AlphaFoldDB" id="A0A7R9CXB5"/>
<reference evidence="2" key="1">
    <citation type="submission" date="2020-11" db="EMBL/GenBank/DDBJ databases">
        <authorList>
            <person name="Tran Van P."/>
        </authorList>
    </citation>
    <scope>NUCLEOTIDE SEQUENCE</scope>
</reference>
<gene>
    <name evidence="2" type="ORF">TCEB3V08_LOCUS6905</name>
</gene>
<protein>
    <submittedName>
        <fullName evidence="2">Uncharacterized protein</fullName>
    </submittedName>
</protein>
<evidence type="ECO:0000313" key="2">
    <source>
        <dbReference type="EMBL" id="CAD7403276.1"/>
    </source>
</evidence>
<proteinExistence type="predicted"/>
<organism evidence="2">
    <name type="scientific">Timema cristinae</name>
    <name type="common">Walking stick</name>
    <dbReference type="NCBI Taxonomy" id="61476"/>
    <lineage>
        <taxon>Eukaryota</taxon>
        <taxon>Metazoa</taxon>
        <taxon>Ecdysozoa</taxon>
        <taxon>Arthropoda</taxon>
        <taxon>Hexapoda</taxon>
        <taxon>Insecta</taxon>
        <taxon>Pterygota</taxon>
        <taxon>Neoptera</taxon>
        <taxon>Polyneoptera</taxon>
        <taxon>Phasmatodea</taxon>
        <taxon>Timematodea</taxon>
        <taxon>Timematoidea</taxon>
        <taxon>Timematidae</taxon>
        <taxon>Timema</taxon>
    </lineage>
</organism>
<sequence length="59" mass="6704">MFVTSLPLTCGVGLGEMDIDSLRHHKRETPNSHQIAPEYETTRFGRPTRTHLTPDPDDE</sequence>
<dbReference type="EMBL" id="OC318794">
    <property type="protein sequence ID" value="CAD7403276.1"/>
    <property type="molecule type" value="Genomic_DNA"/>
</dbReference>
<name>A0A7R9CXB5_TIMCR</name>
<evidence type="ECO:0000256" key="1">
    <source>
        <dbReference type="SAM" id="MobiDB-lite"/>
    </source>
</evidence>
<accession>A0A7R9CXB5</accession>
<feature type="region of interest" description="Disordered" evidence="1">
    <location>
        <begin position="24"/>
        <end position="59"/>
    </location>
</feature>